<dbReference type="NCBIfam" id="TIGR01509">
    <property type="entry name" value="HAD-SF-IA-v3"/>
    <property type="match status" value="1"/>
</dbReference>
<dbReference type="Gene3D" id="1.10.150.240">
    <property type="entry name" value="Putative phosphatase, domain 2"/>
    <property type="match status" value="1"/>
</dbReference>
<name>A0A7G7BQE6_9ACTN</name>
<accession>A0A7G7BQE6</accession>
<keyword evidence="2" id="KW-1185">Reference proteome</keyword>
<dbReference type="EMBL" id="CP045702">
    <property type="protein sequence ID" value="QNE77561.1"/>
    <property type="molecule type" value="Genomic_DNA"/>
</dbReference>
<keyword evidence="1" id="KW-0378">Hydrolase</keyword>
<dbReference type="InterPro" id="IPR006439">
    <property type="entry name" value="HAD-SF_hydro_IA"/>
</dbReference>
<dbReference type="PRINTS" id="PR00413">
    <property type="entry name" value="HADHALOGNASE"/>
</dbReference>
<dbReference type="AlphaFoldDB" id="A0A7G7BQE6"/>
<dbReference type="SUPFAM" id="SSF56784">
    <property type="entry name" value="HAD-like"/>
    <property type="match status" value="1"/>
</dbReference>
<dbReference type="Gene3D" id="3.40.50.1000">
    <property type="entry name" value="HAD superfamily/HAD-like"/>
    <property type="match status" value="1"/>
</dbReference>
<dbReference type="InterPro" id="IPR036412">
    <property type="entry name" value="HAD-like_sf"/>
</dbReference>
<evidence type="ECO:0000313" key="1">
    <source>
        <dbReference type="EMBL" id="QNE77561.1"/>
    </source>
</evidence>
<proteinExistence type="predicted"/>
<organism evidence="1 2">
    <name type="scientific">Streptomyces finlayi</name>
    <dbReference type="NCBI Taxonomy" id="67296"/>
    <lineage>
        <taxon>Bacteria</taxon>
        <taxon>Bacillati</taxon>
        <taxon>Actinomycetota</taxon>
        <taxon>Actinomycetes</taxon>
        <taxon>Kitasatosporales</taxon>
        <taxon>Streptomycetaceae</taxon>
        <taxon>Streptomyces</taxon>
    </lineage>
</organism>
<sequence length="222" mass="23331">MSSLAAVLFDMDGTLVDTEGLWWQVTEEVAAGLGHRLTRADAHEVVGRSVADTAAHLVRITGGGDPQHVAATLGDEFFRRVDAGAPLRPGAQRLLSELEREGVPFALVSASPRAVVDSVTRGALGHVPFAFTLSADDTVQTKPHPDPYQAAAERFGVPVDACVAVEDSPDGAASADAAGCAVLVVPSMLPVPPSPRRVFAESLDRVDVVALRRCLELGRNHS</sequence>
<dbReference type="RefSeq" id="WP_185301031.1">
    <property type="nucleotide sequence ID" value="NZ_CP045702.1"/>
</dbReference>
<protein>
    <submittedName>
        <fullName evidence="1">HAD-IA family hydrolase</fullName>
    </submittedName>
</protein>
<dbReference type="KEGG" id="sfiy:F0344_25845"/>
<dbReference type="GO" id="GO:0016787">
    <property type="term" value="F:hydrolase activity"/>
    <property type="evidence" value="ECO:0007669"/>
    <property type="project" value="UniProtKB-KW"/>
</dbReference>
<dbReference type="PANTHER" id="PTHR18901">
    <property type="entry name" value="2-DEOXYGLUCOSE-6-PHOSPHATE PHOSPHATASE 2"/>
    <property type="match status" value="1"/>
</dbReference>
<dbReference type="InterPro" id="IPR023198">
    <property type="entry name" value="PGP-like_dom2"/>
</dbReference>
<dbReference type="Pfam" id="PF00702">
    <property type="entry name" value="Hydrolase"/>
    <property type="match status" value="1"/>
</dbReference>
<gene>
    <name evidence="1" type="ORF">F0344_25845</name>
</gene>
<dbReference type="SFLD" id="SFLDG01129">
    <property type="entry name" value="C1.5:_HAD__Beta-PGM__Phosphata"/>
    <property type="match status" value="1"/>
</dbReference>
<dbReference type="Proteomes" id="UP000515307">
    <property type="component" value="Chromosome"/>
</dbReference>
<dbReference type="SFLD" id="SFLDS00003">
    <property type="entry name" value="Haloacid_Dehalogenase"/>
    <property type="match status" value="1"/>
</dbReference>
<reference evidence="2" key="1">
    <citation type="submission" date="2019-10" db="EMBL/GenBank/DDBJ databases">
        <title>Antimicrobial potential of Antarctic Bacteria.</title>
        <authorList>
            <person name="Benaud N."/>
            <person name="Edwards R.J."/>
            <person name="Ferrari B.C."/>
        </authorList>
    </citation>
    <scope>NUCLEOTIDE SEQUENCE [LARGE SCALE GENOMIC DNA]</scope>
    <source>
        <strain evidence="2">NBSH44</strain>
    </source>
</reference>
<dbReference type="InterPro" id="IPR023214">
    <property type="entry name" value="HAD_sf"/>
</dbReference>
<dbReference type="CDD" id="cd07505">
    <property type="entry name" value="HAD_BPGM-like"/>
    <property type="match status" value="1"/>
</dbReference>
<evidence type="ECO:0000313" key="2">
    <source>
        <dbReference type="Proteomes" id="UP000515307"/>
    </source>
</evidence>
<dbReference type="PANTHER" id="PTHR18901:SF38">
    <property type="entry name" value="PSEUDOURIDINE-5'-PHOSPHATASE"/>
    <property type="match status" value="1"/>
</dbReference>